<dbReference type="Proteomes" id="UP001642483">
    <property type="component" value="Unassembled WGS sequence"/>
</dbReference>
<evidence type="ECO:0000313" key="8">
    <source>
        <dbReference type="EMBL" id="CAK8689833.1"/>
    </source>
</evidence>
<dbReference type="Pfam" id="PF05485">
    <property type="entry name" value="THAP"/>
    <property type="match status" value="1"/>
</dbReference>
<evidence type="ECO:0000256" key="2">
    <source>
        <dbReference type="ARBA" id="ARBA00022771"/>
    </source>
</evidence>
<reference evidence="8 9" key="1">
    <citation type="submission" date="2024-02" db="EMBL/GenBank/DDBJ databases">
        <authorList>
            <person name="Daric V."/>
            <person name="Darras S."/>
        </authorList>
    </citation>
    <scope>NUCLEOTIDE SEQUENCE [LARGE SCALE GENOMIC DNA]</scope>
</reference>
<keyword evidence="6" id="KW-1133">Transmembrane helix</keyword>
<evidence type="ECO:0000256" key="3">
    <source>
        <dbReference type="ARBA" id="ARBA00022833"/>
    </source>
</evidence>
<evidence type="ECO:0000256" key="6">
    <source>
        <dbReference type="SAM" id="Phobius"/>
    </source>
</evidence>
<keyword evidence="4 5" id="KW-0238">DNA-binding</keyword>
<sequence>MPRICCMPECNNCQPQHNLFSVPNKNFCIKKKEAWAEVLERKILSYREDKFIQELYSKDQVKICEEHFVEEDFIMKGTRKELRIGAIPTLKLPKKSVEVKKIPERRQPRERILPFKVYSTGLMDIRQQVKNYLRKPWLCNDKGNYVEFELKEHYDQVKYLVAVNENLDVVVIYYGWIVTFTERKFDLKSMTVCQMLSTVESLVICSGCDKSNQDNSIVPHVITKSASPFSVDNCRLPTVKNIAFRYNCNYNLAVIVLFSFLIYFKAYKFMTVSAS</sequence>
<evidence type="ECO:0000256" key="5">
    <source>
        <dbReference type="PROSITE-ProRule" id="PRU00309"/>
    </source>
</evidence>
<evidence type="ECO:0000256" key="4">
    <source>
        <dbReference type="ARBA" id="ARBA00023125"/>
    </source>
</evidence>
<comment type="caution">
    <text evidence="8">The sequence shown here is derived from an EMBL/GenBank/DDBJ whole genome shotgun (WGS) entry which is preliminary data.</text>
</comment>
<protein>
    <recommendedName>
        <fullName evidence="7">THAP-type domain-containing protein</fullName>
    </recommendedName>
</protein>
<dbReference type="InterPro" id="IPR006612">
    <property type="entry name" value="THAP_Znf"/>
</dbReference>
<evidence type="ECO:0000313" key="9">
    <source>
        <dbReference type="Proteomes" id="UP001642483"/>
    </source>
</evidence>
<feature type="domain" description="THAP-type" evidence="7">
    <location>
        <begin position="1"/>
        <end position="91"/>
    </location>
</feature>
<evidence type="ECO:0000256" key="1">
    <source>
        <dbReference type="ARBA" id="ARBA00022723"/>
    </source>
</evidence>
<dbReference type="EMBL" id="CAWYQH010000110">
    <property type="protein sequence ID" value="CAK8689833.1"/>
    <property type="molecule type" value="Genomic_DNA"/>
</dbReference>
<name>A0ABP0GEH3_CLALP</name>
<proteinExistence type="predicted"/>
<keyword evidence="3" id="KW-0862">Zinc</keyword>
<accession>A0ABP0GEH3</accession>
<dbReference type="SMART" id="SM00980">
    <property type="entry name" value="THAP"/>
    <property type="match status" value="1"/>
</dbReference>
<dbReference type="PROSITE" id="PS50950">
    <property type="entry name" value="ZF_THAP"/>
    <property type="match status" value="1"/>
</dbReference>
<dbReference type="SUPFAM" id="SSF57716">
    <property type="entry name" value="Glucocorticoid receptor-like (DNA-binding domain)"/>
    <property type="match status" value="1"/>
</dbReference>
<keyword evidence="6" id="KW-0812">Transmembrane</keyword>
<keyword evidence="1" id="KW-0479">Metal-binding</keyword>
<organism evidence="8 9">
    <name type="scientific">Clavelina lepadiformis</name>
    <name type="common">Light-bulb sea squirt</name>
    <name type="synonym">Ascidia lepadiformis</name>
    <dbReference type="NCBI Taxonomy" id="159417"/>
    <lineage>
        <taxon>Eukaryota</taxon>
        <taxon>Metazoa</taxon>
        <taxon>Chordata</taxon>
        <taxon>Tunicata</taxon>
        <taxon>Ascidiacea</taxon>
        <taxon>Aplousobranchia</taxon>
        <taxon>Clavelinidae</taxon>
        <taxon>Clavelina</taxon>
    </lineage>
</organism>
<feature type="transmembrane region" description="Helical" evidence="6">
    <location>
        <begin position="250"/>
        <end position="267"/>
    </location>
</feature>
<keyword evidence="2 5" id="KW-0863">Zinc-finger</keyword>
<keyword evidence="9" id="KW-1185">Reference proteome</keyword>
<evidence type="ECO:0000259" key="7">
    <source>
        <dbReference type="PROSITE" id="PS50950"/>
    </source>
</evidence>
<gene>
    <name evidence="8" type="ORF">CVLEPA_LOCUS22493</name>
</gene>
<keyword evidence="6" id="KW-0472">Membrane</keyword>